<dbReference type="Gene3D" id="4.10.95.10">
    <property type="entry name" value="Cytochrome c oxidase, subunit VIa"/>
    <property type="match status" value="1"/>
</dbReference>
<dbReference type="InterPro" id="IPR018507">
    <property type="entry name" value="Cyt_c_oxidase_su6a_CS"/>
</dbReference>
<keyword evidence="8" id="KW-0560">Oxidoreductase</keyword>
<evidence type="ECO:0000256" key="14">
    <source>
        <dbReference type="SAM" id="Phobius"/>
    </source>
</evidence>
<dbReference type="AlphaFoldDB" id="A0A1L8E006"/>
<feature type="region of interest" description="Disordered" evidence="13">
    <location>
        <begin position="100"/>
        <end position="119"/>
    </location>
</feature>
<dbReference type="GO" id="GO:0006123">
    <property type="term" value="P:mitochondrial electron transport, cytochrome c to oxygen"/>
    <property type="evidence" value="ECO:0007669"/>
    <property type="project" value="TreeGrafter"/>
</dbReference>
<evidence type="ECO:0000256" key="7">
    <source>
        <dbReference type="ARBA" id="ARBA00022989"/>
    </source>
</evidence>
<comment type="pathway">
    <text evidence="2">Energy metabolism; oxidative phosphorylation.</text>
</comment>
<reference evidence="15" key="1">
    <citation type="submission" date="2016-12" db="EMBL/GenBank/DDBJ databases">
        <title>An insight into the sialome and mialome of the sand fly, Nyssomyia neivai.</title>
        <authorList>
            <person name="Sebastian V."/>
            <person name="Goulart T.M."/>
            <person name="Oliveira W."/>
            <person name="Calvo E."/>
            <person name="Oliveira L.F."/>
            <person name="Pinto M.C."/>
            <person name="Rosselino A.M."/>
            <person name="Ribeiro J.M."/>
        </authorList>
    </citation>
    <scope>NUCLEOTIDE SEQUENCE</scope>
</reference>
<proteinExistence type="inferred from homology"/>
<evidence type="ECO:0000256" key="3">
    <source>
        <dbReference type="ARBA" id="ARBA00005553"/>
    </source>
</evidence>
<feature type="transmembrane region" description="Helical" evidence="14">
    <location>
        <begin position="42"/>
        <end position="60"/>
    </location>
</feature>
<keyword evidence="9 12" id="KW-0496">Mitochondrion</keyword>
<evidence type="ECO:0000256" key="11">
    <source>
        <dbReference type="RuleBase" id="RU004396"/>
    </source>
</evidence>
<evidence type="ECO:0000256" key="8">
    <source>
        <dbReference type="ARBA" id="ARBA00023002"/>
    </source>
</evidence>
<protein>
    <recommendedName>
        <fullName evidence="12">Cytochrome c oxidase subunit</fullName>
    </recommendedName>
    <alternativeName>
        <fullName evidence="12">Cytochrome c oxidase polypeptide VIa</fullName>
    </alternativeName>
</protein>
<dbReference type="InterPro" id="IPR036418">
    <property type="entry name" value="Cyt_c_oxidase_su6a_sf"/>
</dbReference>
<dbReference type="SUPFAM" id="SSF81411">
    <property type="entry name" value="Mitochondrial cytochrome c oxidase subunit VIa"/>
    <property type="match status" value="1"/>
</dbReference>
<dbReference type="CDD" id="cd00925">
    <property type="entry name" value="Cyt_c_Oxidase_VIa"/>
    <property type="match status" value="1"/>
</dbReference>
<comment type="similarity">
    <text evidence="3 11">Belongs to the cytochrome c oxidase subunit 6A family.</text>
</comment>
<keyword evidence="4 14" id="KW-0812">Transmembrane</keyword>
<accession>A0A1L8E006</accession>
<sequence>MAQILSHCFRRAFSASAARHAVQGPSAVAGEHSGGYKLWKRLSFFVAIPAVGLCMLNAYLGHQKDHGKPRPEFIKYEHLRIRTKRFPWGDGNHSLFHNSHTNALPDGYETEDPHAHGHH</sequence>
<dbReference type="PANTHER" id="PTHR11504:SF0">
    <property type="entry name" value="CYTOCHROME C OXIDASE SUBUNIT"/>
    <property type="match status" value="1"/>
</dbReference>
<name>A0A1L8E006_9DIPT</name>
<evidence type="ECO:0000256" key="10">
    <source>
        <dbReference type="ARBA" id="ARBA00023136"/>
    </source>
</evidence>
<dbReference type="GO" id="GO:0030234">
    <property type="term" value="F:enzyme regulator activity"/>
    <property type="evidence" value="ECO:0007669"/>
    <property type="project" value="TreeGrafter"/>
</dbReference>
<dbReference type="EMBL" id="GFDF01002105">
    <property type="protein sequence ID" value="JAV11979.1"/>
    <property type="molecule type" value="Transcribed_RNA"/>
</dbReference>
<organism evidence="15">
    <name type="scientific">Nyssomyia neivai</name>
    <dbReference type="NCBI Taxonomy" id="330878"/>
    <lineage>
        <taxon>Eukaryota</taxon>
        <taxon>Metazoa</taxon>
        <taxon>Ecdysozoa</taxon>
        <taxon>Arthropoda</taxon>
        <taxon>Hexapoda</taxon>
        <taxon>Insecta</taxon>
        <taxon>Pterygota</taxon>
        <taxon>Neoptera</taxon>
        <taxon>Endopterygota</taxon>
        <taxon>Diptera</taxon>
        <taxon>Nematocera</taxon>
        <taxon>Psychodoidea</taxon>
        <taxon>Psychodidae</taxon>
        <taxon>Nyssomyia</taxon>
    </lineage>
</organism>
<dbReference type="GO" id="GO:0005743">
    <property type="term" value="C:mitochondrial inner membrane"/>
    <property type="evidence" value="ECO:0007669"/>
    <property type="project" value="UniProtKB-SubCell"/>
</dbReference>
<comment type="subcellular location">
    <subcellularLocation>
        <location evidence="1">Mitochondrion inner membrane</location>
        <topology evidence="1">Single-pass membrane protein</topology>
    </subcellularLocation>
</comment>
<dbReference type="PROSITE" id="PS01329">
    <property type="entry name" value="COX6A"/>
    <property type="match status" value="1"/>
</dbReference>
<evidence type="ECO:0000256" key="4">
    <source>
        <dbReference type="ARBA" id="ARBA00022692"/>
    </source>
</evidence>
<evidence type="ECO:0000256" key="2">
    <source>
        <dbReference type="ARBA" id="ARBA00004673"/>
    </source>
</evidence>
<dbReference type="PIRSF" id="PIRSF000277">
    <property type="entry name" value="COX6A1"/>
    <property type="match status" value="1"/>
</dbReference>
<evidence type="ECO:0000256" key="5">
    <source>
        <dbReference type="ARBA" id="ARBA00022792"/>
    </source>
</evidence>
<dbReference type="UniPathway" id="UPA00705"/>
<dbReference type="PANTHER" id="PTHR11504">
    <property type="entry name" value="CYTOCHROME C OXIDASE POLYPEPTIDE VIA"/>
    <property type="match status" value="1"/>
</dbReference>
<evidence type="ECO:0000256" key="6">
    <source>
        <dbReference type="ARBA" id="ARBA00022946"/>
    </source>
</evidence>
<keyword evidence="7 14" id="KW-1133">Transmembrane helix</keyword>
<evidence type="ECO:0000256" key="12">
    <source>
        <dbReference type="RuleBase" id="RU004397"/>
    </source>
</evidence>
<dbReference type="Pfam" id="PF02046">
    <property type="entry name" value="COX6A"/>
    <property type="match status" value="1"/>
</dbReference>
<keyword evidence="5 12" id="KW-0999">Mitochondrion inner membrane</keyword>
<evidence type="ECO:0000313" key="15">
    <source>
        <dbReference type="EMBL" id="JAV11979.1"/>
    </source>
</evidence>
<evidence type="ECO:0000256" key="9">
    <source>
        <dbReference type="ARBA" id="ARBA00023128"/>
    </source>
</evidence>
<evidence type="ECO:0000256" key="1">
    <source>
        <dbReference type="ARBA" id="ARBA00004434"/>
    </source>
</evidence>
<dbReference type="GO" id="GO:0016491">
    <property type="term" value="F:oxidoreductase activity"/>
    <property type="evidence" value="ECO:0007669"/>
    <property type="project" value="UniProtKB-KW"/>
</dbReference>
<keyword evidence="10 12" id="KW-0472">Membrane</keyword>
<dbReference type="FunFam" id="4.10.95.10:FF:000001">
    <property type="entry name" value="Cytochrome c oxidase subunit 6A, mitochondrial"/>
    <property type="match status" value="1"/>
</dbReference>
<evidence type="ECO:0000256" key="13">
    <source>
        <dbReference type="SAM" id="MobiDB-lite"/>
    </source>
</evidence>
<keyword evidence="6" id="KW-0809">Transit peptide</keyword>
<dbReference type="InterPro" id="IPR001349">
    <property type="entry name" value="Cyt_c_oxidase_su6a"/>
</dbReference>